<evidence type="ECO:0000313" key="11">
    <source>
        <dbReference type="Proteomes" id="UP000037931"/>
    </source>
</evidence>
<evidence type="ECO:0000256" key="3">
    <source>
        <dbReference type="ARBA" id="ARBA00011037"/>
    </source>
</evidence>
<proteinExistence type="inferred from homology"/>
<comment type="pathway">
    <text evidence="2 7">Metabolic intermediate biosynthesis; chorismate biosynthesis; chorismate from D-erythrose 4-phosphate and phosphoenolpyruvate: step 3/7.</text>
</comment>
<dbReference type="STRING" id="50340.PF66_01713"/>
<dbReference type="EMBL" id="JSYZ01000004">
    <property type="protein sequence ID" value="KPA92129.1"/>
    <property type="molecule type" value="Genomic_DNA"/>
</dbReference>
<dbReference type="OrthoDB" id="9790793at2"/>
<organism evidence="10 11">
    <name type="scientific">Pseudomonas asplenii</name>
    <dbReference type="NCBI Taxonomy" id="53407"/>
    <lineage>
        <taxon>Bacteria</taxon>
        <taxon>Pseudomonadati</taxon>
        <taxon>Pseudomonadota</taxon>
        <taxon>Gammaproteobacteria</taxon>
        <taxon>Pseudomonadales</taxon>
        <taxon>Pseudomonadaceae</taxon>
        <taxon>Pseudomonas</taxon>
    </lineage>
</organism>
<feature type="binding site" evidence="7">
    <location>
        <position position="110"/>
    </location>
    <ligand>
        <name>substrate</name>
    </ligand>
</feature>
<keyword evidence="6 7" id="KW-0456">Lyase</keyword>
<evidence type="ECO:0000256" key="4">
    <source>
        <dbReference type="ARBA" id="ARBA00011193"/>
    </source>
</evidence>
<keyword evidence="7" id="KW-0028">Amino-acid biosynthesis</keyword>
<comment type="caution">
    <text evidence="10">The sequence shown here is derived from an EMBL/GenBank/DDBJ whole genome shotgun (WGS) entry which is preliminary data.</text>
</comment>
<comment type="similarity">
    <text evidence="3 7">Belongs to the type-II 3-dehydroquinase family.</text>
</comment>
<keyword evidence="11" id="KW-1185">Reference proteome</keyword>
<dbReference type="HAMAP" id="MF_00169">
    <property type="entry name" value="AroQ"/>
    <property type="match status" value="1"/>
</dbReference>
<dbReference type="AlphaFoldDB" id="A0A0M9GIJ5"/>
<comment type="function">
    <text evidence="7">Catalyzes a trans-dehydration via an enolate intermediate.</text>
</comment>
<evidence type="ECO:0000313" key="10">
    <source>
        <dbReference type="EMBL" id="KPA92129.1"/>
    </source>
</evidence>
<comment type="caution">
    <text evidence="7">Lacks conserved residue(s) required for the propagation of feature annotation.</text>
</comment>
<protein>
    <recommendedName>
        <fullName evidence="5 7">3-dehydroquinate dehydratase</fullName>
        <shortName evidence="7">3-dehydroquinase</shortName>
        <ecNumber evidence="5 7">4.2.1.10</ecNumber>
    </recommendedName>
    <alternativeName>
        <fullName evidence="7">Type II DHQase</fullName>
    </alternativeName>
</protein>
<evidence type="ECO:0000256" key="8">
    <source>
        <dbReference type="PIRSR" id="PIRSR001399-1"/>
    </source>
</evidence>
<dbReference type="PATRIC" id="fig|50340.43.peg.4872"/>
<dbReference type="GO" id="GO:0009423">
    <property type="term" value="P:chorismate biosynthetic process"/>
    <property type="evidence" value="ECO:0007669"/>
    <property type="project" value="UniProtKB-UniRule"/>
</dbReference>
<dbReference type="UniPathway" id="UPA00053">
    <property type="reaction ID" value="UER00086"/>
</dbReference>
<dbReference type="Pfam" id="PF01220">
    <property type="entry name" value="DHquinase_II"/>
    <property type="match status" value="1"/>
</dbReference>
<keyword evidence="7" id="KW-0057">Aromatic amino acid biosynthesis</keyword>
<dbReference type="GO" id="GO:0009073">
    <property type="term" value="P:aromatic amino acid family biosynthetic process"/>
    <property type="evidence" value="ECO:0007669"/>
    <property type="project" value="UniProtKB-KW"/>
</dbReference>
<evidence type="ECO:0000256" key="5">
    <source>
        <dbReference type="ARBA" id="ARBA00012060"/>
    </source>
</evidence>
<dbReference type="CDD" id="cd00466">
    <property type="entry name" value="DHQase_II"/>
    <property type="match status" value="1"/>
</dbReference>
<feature type="binding site" evidence="7">
    <location>
        <position position="73"/>
    </location>
    <ligand>
        <name>substrate</name>
    </ligand>
</feature>
<evidence type="ECO:0000256" key="9">
    <source>
        <dbReference type="PIRSR" id="PIRSR001399-3"/>
    </source>
</evidence>
<dbReference type="GO" id="GO:0003855">
    <property type="term" value="F:3-dehydroquinate dehydratase activity"/>
    <property type="evidence" value="ECO:0007669"/>
    <property type="project" value="UniProtKB-UniRule"/>
</dbReference>
<sequence>MPTLLLLNGPNLGRLGLRKPQVYGHRTLADITDEVTTVAAAHGWTVRALQSNHEGELIDFIEANHTAEAMVINPGALMMAGWALRDALEDYPGRWMEVHISNLFGREAFRHASVTAPLCHGFIAGMGTDAYATAAALLIEKYHG</sequence>
<evidence type="ECO:0000256" key="1">
    <source>
        <dbReference type="ARBA" id="ARBA00001864"/>
    </source>
</evidence>
<dbReference type="PANTHER" id="PTHR21272:SF3">
    <property type="entry name" value="CATABOLIC 3-DEHYDROQUINASE"/>
    <property type="match status" value="1"/>
</dbReference>
<dbReference type="Proteomes" id="UP000037931">
    <property type="component" value="Unassembled WGS sequence"/>
</dbReference>
<dbReference type="PIRSF" id="PIRSF001399">
    <property type="entry name" value="DHquinase_II"/>
    <property type="match status" value="1"/>
</dbReference>
<dbReference type="RefSeq" id="WP_054057968.1">
    <property type="nucleotide sequence ID" value="NZ_JSYZ01000004.1"/>
</dbReference>
<evidence type="ECO:0000256" key="2">
    <source>
        <dbReference type="ARBA" id="ARBA00004902"/>
    </source>
</evidence>
<feature type="site" description="Transition state stabilizer" evidence="7 9">
    <location>
        <position position="18"/>
    </location>
</feature>
<name>A0A0M9GIJ5_9PSED</name>
<reference evidence="10 11" key="1">
    <citation type="journal article" date="2015" name="PLoS ONE">
        <title>Rice-Infecting Pseudomonas Genomes Are Highly Accessorized and Harbor Multiple Putative Virulence Mechanisms to Cause Sheath Brown Rot.</title>
        <authorList>
            <person name="Quibod I.L."/>
            <person name="Grande G."/>
            <person name="Oreiro E.G."/>
            <person name="Borja F.N."/>
            <person name="Dossa G.S."/>
            <person name="Mauleon R."/>
            <person name="Cruz C.V."/>
            <person name="Oliva R."/>
        </authorList>
    </citation>
    <scope>NUCLEOTIDE SEQUENCE [LARGE SCALE GENOMIC DNA]</scope>
    <source>
        <strain evidence="10 11">IRRI 6609</strain>
    </source>
</reference>
<dbReference type="InterPro" id="IPR036441">
    <property type="entry name" value="DHquinase_II_sf"/>
</dbReference>
<feature type="active site" description="Proton donor" evidence="7 8">
    <location>
        <position position="99"/>
    </location>
</feature>
<dbReference type="PANTHER" id="PTHR21272">
    <property type="entry name" value="CATABOLIC 3-DEHYDROQUINASE"/>
    <property type="match status" value="1"/>
</dbReference>
<accession>A0A0M9GIJ5</accession>
<dbReference type="Gene3D" id="3.40.50.9100">
    <property type="entry name" value="Dehydroquinase, class II"/>
    <property type="match status" value="1"/>
</dbReference>
<dbReference type="NCBIfam" id="NF003807">
    <property type="entry name" value="PRK05395.1-4"/>
    <property type="match status" value="1"/>
</dbReference>
<feature type="active site" description="Proton acceptor" evidence="7 8">
    <location>
        <position position="23"/>
    </location>
</feature>
<evidence type="ECO:0000256" key="7">
    <source>
        <dbReference type="HAMAP-Rule" id="MF_00169"/>
    </source>
</evidence>
<dbReference type="SUPFAM" id="SSF52304">
    <property type="entry name" value="Type II 3-dehydroquinate dehydratase"/>
    <property type="match status" value="1"/>
</dbReference>
<dbReference type="GO" id="GO:0019631">
    <property type="term" value="P:quinate catabolic process"/>
    <property type="evidence" value="ECO:0007669"/>
    <property type="project" value="TreeGrafter"/>
</dbReference>
<dbReference type="EC" id="4.2.1.10" evidence="5 7"/>
<feature type="binding site" evidence="7">
    <location>
        <begin position="100"/>
        <end position="101"/>
    </location>
    <ligand>
        <name>substrate</name>
    </ligand>
</feature>
<evidence type="ECO:0000256" key="6">
    <source>
        <dbReference type="ARBA" id="ARBA00023239"/>
    </source>
</evidence>
<comment type="subunit">
    <text evidence="4 7">Homododecamer.</text>
</comment>
<comment type="catalytic activity">
    <reaction evidence="1 7">
        <text>3-dehydroquinate = 3-dehydroshikimate + H2O</text>
        <dbReference type="Rhea" id="RHEA:21096"/>
        <dbReference type="ChEBI" id="CHEBI:15377"/>
        <dbReference type="ChEBI" id="CHEBI:16630"/>
        <dbReference type="ChEBI" id="CHEBI:32364"/>
        <dbReference type="EC" id="4.2.1.10"/>
    </reaction>
</comment>
<dbReference type="InterPro" id="IPR001874">
    <property type="entry name" value="DHquinase_II"/>
</dbReference>
<feature type="binding site" evidence="7">
    <location>
        <position position="86"/>
    </location>
    <ligand>
        <name>substrate</name>
    </ligand>
</feature>
<dbReference type="GO" id="GO:0008652">
    <property type="term" value="P:amino acid biosynthetic process"/>
    <property type="evidence" value="ECO:0007669"/>
    <property type="project" value="UniProtKB-KW"/>
</dbReference>
<gene>
    <name evidence="7" type="primary">aroQ</name>
    <name evidence="10" type="ORF">PF66_01713</name>
</gene>